<gene>
    <name evidence="2" type="ORF">LCIT_11780</name>
</gene>
<evidence type="ECO:0008006" key="4">
    <source>
        <dbReference type="Google" id="ProtNLM"/>
    </source>
</evidence>
<feature type="transmembrane region" description="Helical" evidence="1">
    <location>
        <begin position="6"/>
        <end position="23"/>
    </location>
</feature>
<evidence type="ECO:0000313" key="3">
    <source>
        <dbReference type="Proteomes" id="UP000323274"/>
    </source>
</evidence>
<dbReference type="AlphaFoldDB" id="A0A5A5U1K7"/>
<feature type="transmembrane region" description="Helical" evidence="1">
    <location>
        <begin position="58"/>
        <end position="79"/>
    </location>
</feature>
<keyword evidence="1" id="KW-0472">Membrane</keyword>
<name>A0A5A5U1K7_LEUCI</name>
<dbReference type="EMBL" id="BJJW01000006">
    <property type="protein sequence ID" value="GDZ83936.1"/>
    <property type="molecule type" value="Genomic_DNA"/>
</dbReference>
<organism evidence="2 3">
    <name type="scientific">Leuconostoc citreum</name>
    <dbReference type="NCBI Taxonomy" id="33964"/>
    <lineage>
        <taxon>Bacteria</taxon>
        <taxon>Bacillati</taxon>
        <taxon>Bacillota</taxon>
        <taxon>Bacilli</taxon>
        <taxon>Lactobacillales</taxon>
        <taxon>Lactobacillaceae</taxon>
        <taxon>Leuconostoc</taxon>
    </lineage>
</organism>
<protein>
    <recommendedName>
        <fullName evidence="4">DUF3397 family protein</fullName>
    </recommendedName>
</protein>
<keyword evidence="1" id="KW-1133">Transmembrane helix</keyword>
<comment type="caution">
    <text evidence="2">The sequence shown here is derived from an EMBL/GenBank/DDBJ whole genome shotgun (WGS) entry which is preliminary data.</text>
</comment>
<keyword evidence="1" id="KW-0812">Transmembrane</keyword>
<dbReference type="GeneID" id="61102547"/>
<accession>A0A5A5U1K7</accession>
<evidence type="ECO:0000256" key="1">
    <source>
        <dbReference type="SAM" id="Phobius"/>
    </source>
</evidence>
<proteinExistence type="predicted"/>
<reference evidence="2 3" key="1">
    <citation type="submission" date="2019-04" db="EMBL/GenBank/DDBJ databases">
        <title>A pseudo-fructophilic Leuconostoc citreum strain F192-5 isolated from peel of satsuma mandarin: the first report for isolation and characterization of strain-dependent fructophilic-like characteristics.</title>
        <authorList>
            <person name="Maeno S."/>
            <person name="Tanizawa Y."/>
            <person name="Kajikawa A."/>
            <person name="Kanesaki Y."/>
            <person name="Kubota E."/>
            <person name="Arita M."/>
            <person name="Leon D."/>
            <person name="Endo A."/>
        </authorList>
    </citation>
    <scope>NUCLEOTIDE SEQUENCE [LARGE SCALE GENOMIC DNA]</scope>
    <source>
        <strain evidence="2 3">F192-5</strain>
    </source>
</reference>
<evidence type="ECO:0000313" key="2">
    <source>
        <dbReference type="EMBL" id="GDZ83936.1"/>
    </source>
</evidence>
<feature type="transmembrane region" description="Helical" evidence="1">
    <location>
        <begin position="91"/>
        <end position="113"/>
    </location>
</feature>
<sequence length="114" mass="13879">MHWWTWPILAIGLIILTIVICRWLRIPQRYRIQVIDILVVPMWYIVHETMGSRFGTSYVLWFLLIWWFVGAILAWFLMSNGWSFRSFWRKYWVWTGLLACVLLIIVTILGFVYH</sequence>
<dbReference type="RefSeq" id="WP_004900496.1">
    <property type="nucleotide sequence ID" value="NZ_BJJW01000006.1"/>
</dbReference>
<dbReference type="Proteomes" id="UP000323274">
    <property type="component" value="Unassembled WGS sequence"/>
</dbReference>